<accession>A0ACC1M5B2</accession>
<gene>
    <name evidence="1" type="ORF">IWW38_001991</name>
</gene>
<comment type="caution">
    <text evidence="1">The sequence shown here is derived from an EMBL/GenBank/DDBJ whole genome shotgun (WGS) entry which is preliminary data.</text>
</comment>
<name>A0ACC1M5B2_9FUNG</name>
<reference evidence="1" key="1">
    <citation type="submission" date="2022-07" db="EMBL/GenBank/DDBJ databases">
        <title>Phylogenomic reconstructions and comparative analyses of Kickxellomycotina fungi.</title>
        <authorList>
            <person name="Reynolds N.K."/>
            <person name="Stajich J.E."/>
            <person name="Barry K."/>
            <person name="Grigoriev I.V."/>
            <person name="Crous P."/>
            <person name="Smith M.E."/>
        </authorList>
    </citation>
    <scope>NUCLEOTIDE SEQUENCE</scope>
    <source>
        <strain evidence="1">CBS 190363</strain>
    </source>
</reference>
<feature type="non-terminal residue" evidence="1">
    <location>
        <position position="1"/>
    </location>
</feature>
<evidence type="ECO:0000313" key="2">
    <source>
        <dbReference type="Proteomes" id="UP001139981"/>
    </source>
</evidence>
<feature type="non-terminal residue" evidence="1">
    <location>
        <position position="85"/>
    </location>
</feature>
<sequence length="85" mass="9362">RSATARQATLGWTTYTTALAIQTFSTAARCPRRGALSADRSTLARPSASLAARTPSPTLRRPPRCWLALGWLLSWQPWLLQPHCS</sequence>
<dbReference type="Proteomes" id="UP001139981">
    <property type="component" value="Unassembled WGS sequence"/>
</dbReference>
<protein>
    <submittedName>
        <fullName evidence="1">Uncharacterized protein</fullName>
    </submittedName>
</protein>
<evidence type="ECO:0000313" key="1">
    <source>
        <dbReference type="EMBL" id="KAJ2896566.1"/>
    </source>
</evidence>
<proteinExistence type="predicted"/>
<dbReference type="EMBL" id="JANBVB010000186">
    <property type="protein sequence ID" value="KAJ2896566.1"/>
    <property type="molecule type" value="Genomic_DNA"/>
</dbReference>
<organism evidence="1 2">
    <name type="scientific">Coemansia aciculifera</name>
    <dbReference type="NCBI Taxonomy" id="417176"/>
    <lineage>
        <taxon>Eukaryota</taxon>
        <taxon>Fungi</taxon>
        <taxon>Fungi incertae sedis</taxon>
        <taxon>Zoopagomycota</taxon>
        <taxon>Kickxellomycotina</taxon>
        <taxon>Kickxellomycetes</taxon>
        <taxon>Kickxellales</taxon>
        <taxon>Kickxellaceae</taxon>
        <taxon>Coemansia</taxon>
    </lineage>
</organism>
<keyword evidence="2" id="KW-1185">Reference proteome</keyword>